<organism evidence="8 9">
    <name type="scientific">Gallus gallus</name>
    <name type="common">Chicken</name>
    <dbReference type="NCBI Taxonomy" id="9031"/>
    <lineage>
        <taxon>Eukaryota</taxon>
        <taxon>Metazoa</taxon>
        <taxon>Chordata</taxon>
        <taxon>Craniata</taxon>
        <taxon>Vertebrata</taxon>
        <taxon>Euteleostomi</taxon>
        <taxon>Archelosauria</taxon>
        <taxon>Archosauria</taxon>
        <taxon>Dinosauria</taxon>
        <taxon>Saurischia</taxon>
        <taxon>Theropoda</taxon>
        <taxon>Coelurosauria</taxon>
        <taxon>Aves</taxon>
        <taxon>Neognathae</taxon>
        <taxon>Galloanserae</taxon>
        <taxon>Galliformes</taxon>
        <taxon>Phasianidae</taxon>
        <taxon>Phasianinae</taxon>
        <taxon>Gallus</taxon>
    </lineage>
</organism>
<evidence type="ECO:0000313" key="9">
    <source>
        <dbReference type="Proteomes" id="UP000000539"/>
    </source>
</evidence>
<comment type="similarity">
    <text evidence="2 6">Belongs to the TRM6/GCD10 family.</text>
</comment>
<dbReference type="PIRSF" id="PIRSF038170">
    <property type="entry name" value="tRNA_m1A_mtfrase"/>
    <property type="match status" value="1"/>
</dbReference>
<feature type="region of interest" description="Disordered" evidence="7">
    <location>
        <begin position="64"/>
        <end position="92"/>
    </location>
</feature>
<dbReference type="AlphaFoldDB" id="A0A8V0YUG3"/>
<dbReference type="Pfam" id="PF04189">
    <property type="entry name" value="Gcd10p"/>
    <property type="match status" value="1"/>
</dbReference>
<evidence type="ECO:0000256" key="5">
    <source>
        <dbReference type="ARBA" id="ARBA00023242"/>
    </source>
</evidence>
<feature type="region of interest" description="Disordered" evidence="7">
    <location>
        <begin position="240"/>
        <end position="275"/>
    </location>
</feature>
<keyword evidence="10" id="KW-1267">Proteomics identification</keyword>
<evidence type="ECO:0000313" key="8">
    <source>
        <dbReference type="Ensembl" id="ENSGALP00010024702.1"/>
    </source>
</evidence>
<feature type="compositionally biased region" description="Basic and acidic residues" evidence="7">
    <location>
        <begin position="69"/>
        <end position="92"/>
    </location>
</feature>
<evidence type="ECO:0000256" key="3">
    <source>
        <dbReference type="ARBA" id="ARBA00021704"/>
    </source>
</evidence>
<keyword evidence="4 6" id="KW-0819">tRNA processing</keyword>
<reference evidence="8" key="1">
    <citation type="submission" date="2020-11" db="EMBL/GenBank/DDBJ databases">
        <title>Gallus gallus (Chicken) genome, bGalGal1, GRCg7b, maternal haplotype autosomes + Z &amp; W.</title>
        <authorList>
            <person name="Warren W."/>
            <person name="Formenti G."/>
            <person name="Fedrigo O."/>
            <person name="Haase B."/>
            <person name="Mountcastle J."/>
            <person name="Balacco J."/>
            <person name="Tracey A."/>
            <person name="Schneider V."/>
            <person name="Okimoto R."/>
            <person name="Cheng H."/>
            <person name="Hawken R."/>
            <person name="Howe K."/>
            <person name="Jarvis E.D."/>
        </authorList>
    </citation>
    <scope>NUCLEOTIDE SEQUENCE [LARGE SCALE GENOMIC DNA]</scope>
    <source>
        <strain evidence="8">Broiler</strain>
    </source>
</reference>
<reference evidence="8" key="3">
    <citation type="submission" date="2025-09" db="UniProtKB">
        <authorList>
            <consortium name="Ensembl"/>
        </authorList>
    </citation>
    <scope>IDENTIFICATION</scope>
    <source>
        <strain evidence="8">broiler</strain>
    </source>
</reference>
<evidence type="ECO:0007829" key="10">
    <source>
        <dbReference type="PeptideAtlas" id="A0A8V0YUG3"/>
    </source>
</evidence>
<evidence type="ECO:0000256" key="6">
    <source>
        <dbReference type="PIRNR" id="PIRNR038170"/>
    </source>
</evidence>
<dbReference type="OrthoDB" id="10254665at2759"/>
<accession>A0A8V0YUG3</accession>
<name>A0A8V0YUG3_CHICK</name>
<keyword evidence="5 6" id="KW-0539">Nucleus</keyword>
<dbReference type="Ensembl" id="ENSGALT00010042165.1">
    <property type="protein sequence ID" value="ENSGALP00010024702.1"/>
    <property type="gene ID" value="ENSGALG00010017449.1"/>
</dbReference>
<dbReference type="PANTHER" id="PTHR12945:SF0">
    <property type="entry name" value="TRNA (ADENINE(58)-N(1))-METHYLTRANSFERASE NON-CATALYTIC SUBUNIT TRM6"/>
    <property type="match status" value="1"/>
</dbReference>
<evidence type="ECO:0000256" key="2">
    <source>
        <dbReference type="ARBA" id="ARBA00008320"/>
    </source>
</evidence>
<reference evidence="8" key="2">
    <citation type="submission" date="2025-08" db="UniProtKB">
        <authorList>
            <consortium name="Ensembl"/>
        </authorList>
    </citation>
    <scope>IDENTIFICATION</scope>
    <source>
        <strain evidence="8">broiler</strain>
    </source>
</reference>
<comment type="subunit">
    <text evidence="6">Heterotetramer.</text>
</comment>
<comment type="function">
    <text evidence="6">Substrate-binding subunit of tRNA (adenine-N1-)-methyltransferase, which catalyzes the formation of N1-methyladenine at position 58 (m1A58) in initiator methionyl-tRNA.</text>
</comment>
<dbReference type="PANTHER" id="PTHR12945">
    <property type="entry name" value="TRANSLATION INITIATION FACTOR EIF3-RELATED"/>
    <property type="match status" value="1"/>
</dbReference>
<sequence>MAVEWGLSPRICEGDCAVLKRGDVFKAVAVLRQRKIIFEKQGFYLDNAIGHVYGTTFEVTSDGNLQPKRQVEETTTETKEAGTDNRNIVDDGKSQKLTHDDIKALKDKGIKGQEIVQQLIENSTTFRDKTEFAQDKYIKKKKKNHLRYDTLAQMLTLGNVRAGNKMIVMETCAGLVLGAVMERMGGYGSIIQMYPGGGPIRAATSCFGFPKPFFNNLHEFPLSKVDSLLCGTLSLETLPSEPEDTALTEEETNGLVDEKQTSVQGTEEESSAETAMEINQTEEQETMDINAEDAEFKENKERENKENVREKQRKQWERTKKLTEAAALLREKNADGLLVASKFHPTPLLLSLLEFVAPSRPFVVYCQYKEPLLECYTKLRERGGVVNLKLSETWLRSYQVLPDRSHPKLTMSGGGGYILSGITVVLDKGKSDSSNLEALKMEEPSSKRCKVQDLCC</sequence>
<feature type="compositionally biased region" description="Acidic residues" evidence="7">
    <location>
        <begin position="241"/>
        <end position="252"/>
    </location>
</feature>
<evidence type="ECO:0000256" key="7">
    <source>
        <dbReference type="SAM" id="MobiDB-lite"/>
    </source>
</evidence>
<dbReference type="GeneTree" id="ENSGT00390000008327"/>
<gene>
    <name evidence="8" type="primary">TRMT6</name>
</gene>
<protein>
    <recommendedName>
        <fullName evidence="3 6">tRNA (adenine(58)-N(1))-methyltransferase non-catalytic subunit TRM6</fullName>
    </recommendedName>
</protein>
<dbReference type="GO" id="GO:0030488">
    <property type="term" value="P:tRNA methylation"/>
    <property type="evidence" value="ECO:0007669"/>
    <property type="project" value="InterPro"/>
</dbReference>
<dbReference type="InterPro" id="IPR017423">
    <property type="entry name" value="TRM6"/>
</dbReference>
<proteinExistence type="evidence at protein level"/>
<dbReference type="Proteomes" id="UP000000539">
    <property type="component" value="Chromosome 3"/>
</dbReference>
<dbReference type="GO" id="GO:0031515">
    <property type="term" value="C:tRNA (m1A) methyltransferase complex"/>
    <property type="evidence" value="ECO:0007669"/>
    <property type="project" value="UniProtKB-UniRule"/>
</dbReference>
<keyword evidence="9" id="KW-1185">Reference proteome</keyword>
<dbReference type="GO" id="GO:0005634">
    <property type="term" value="C:nucleus"/>
    <property type="evidence" value="ECO:0007669"/>
    <property type="project" value="UniProtKB-SubCell"/>
</dbReference>
<evidence type="ECO:0000256" key="1">
    <source>
        <dbReference type="ARBA" id="ARBA00004123"/>
    </source>
</evidence>
<comment type="subcellular location">
    <subcellularLocation>
        <location evidence="1 6">Nucleus</location>
    </subcellularLocation>
</comment>
<evidence type="ECO:0000256" key="4">
    <source>
        <dbReference type="ARBA" id="ARBA00022694"/>
    </source>
</evidence>